<dbReference type="SUPFAM" id="SSF47413">
    <property type="entry name" value="lambda repressor-like DNA-binding domains"/>
    <property type="match status" value="1"/>
</dbReference>
<evidence type="ECO:0000259" key="1">
    <source>
        <dbReference type="PROSITE" id="PS50943"/>
    </source>
</evidence>
<protein>
    <submittedName>
        <fullName evidence="2">XRE family transcriptional regulator</fullName>
    </submittedName>
</protein>
<proteinExistence type="predicted"/>
<reference evidence="3" key="1">
    <citation type="submission" date="2019-01" db="EMBL/GenBank/DDBJ databases">
        <title>Cytophagaceae bacterium strain CAR-16.</title>
        <authorList>
            <person name="Chen W.-M."/>
        </authorList>
    </citation>
    <scope>NUCLEOTIDE SEQUENCE [LARGE SCALE GENOMIC DNA]</scope>
    <source>
        <strain evidence="3">CHR27</strain>
    </source>
</reference>
<dbReference type="CDD" id="cd00093">
    <property type="entry name" value="HTH_XRE"/>
    <property type="match status" value="1"/>
</dbReference>
<sequence>MTMTYTACNFGASRKLHGAAFRDYTGCRILPDMKNRRTYFKNWRRYRHLTQEQVVNRLAIHEDVLLPKTEASLSRLENGKQQYSQRVLEALSDIYECEPSELLSRDPLKDGQLIDFLKALDERKQQQVMAIIEALAKTDGTNG</sequence>
<dbReference type="SMART" id="SM00530">
    <property type="entry name" value="HTH_XRE"/>
    <property type="match status" value="1"/>
</dbReference>
<dbReference type="PROSITE" id="PS50943">
    <property type="entry name" value="HTH_CROC1"/>
    <property type="match status" value="1"/>
</dbReference>
<dbReference type="AlphaFoldDB" id="A0A4Q1KG22"/>
<dbReference type="Gene3D" id="1.10.260.40">
    <property type="entry name" value="lambda repressor-like DNA-binding domains"/>
    <property type="match status" value="1"/>
</dbReference>
<dbReference type="Proteomes" id="UP000290958">
    <property type="component" value="Unassembled WGS sequence"/>
</dbReference>
<dbReference type="OrthoDB" id="7188505at2"/>
<keyword evidence="3" id="KW-1185">Reference proteome</keyword>
<gene>
    <name evidence="2" type="ORF">EQG66_09765</name>
</gene>
<dbReference type="InterPro" id="IPR010982">
    <property type="entry name" value="Lambda_DNA-bd_dom_sf"/>
</dbReference>
<feature type="domain" description="HTH cro/C1-type" evidence="1">
    <location>
        <begin position="40"/>
        <end position="102"/>
    </location>
</feature>
<evidence type="ECO:0000313" key="3">
    <source>
        <dbReference type="Proteomes" id="UP000290958"/>
    </source>
</evidence>
<dbReference type="GO" id="GO:0003677">
    <property type="term" value="F:DNA binding"/>
    <property type="evidence" value="ECO:0007669"/>
    <property type="project" value="InterPro"/>
</dbReference>
<comment type="caution">
    <text evidence="2">The sequence shown here is derived from an EMBL/GenBank/DDBJ whole genome shotgun (WGS) entry which is preliminary data.</text>
</comment>
<evidence type="ECO:0000313" key="2">
    <source>
        <dbReference type="EMBL" id="RXR28643.1"/>
    </source>
</evidence>
<organism evidence="2 3">
    <name type="scientific">Sphingobium fluviale</name>
    <dbReference type="NCBI Taxonomy" id="2506423"/>
    <lineage>
        <taxon>Bacteria</taxon>
        <taxon>Pseudomonadati</taxon>
        <taxon>Pseudomonadota</taxon>
        <taxon>Alphaproteobacteria</taxon>
        <taxon>Sphingomonadales</taxon>
        <taxon>Sphingomonadaceae</taxon>
        <taxon>Sphingobium</taxon>
    </lineage>
</organism>
<dbReference type="Pfam" id="PF13560">
    <property type="entry name" value="HTH_31"/>
    <property type="match status" value="1"/>
</dbReference>
<dbReference type="EMBL" id="SBKP01000008">
    <property type="protein sequence ID" value="RXR28643.1"/>
    <property type="molecule type" value="Genomic_DNA"/>
</dbReference>
<name>A0A4Q1KG22_9SPHN</name>
<accession>A0A4Q1KG22</accession>
<dbReference type="InterPro" id="IPR001387">
    <property type="entry name" value="Cro/C1-type_HTH"/>
</dbReference>